<name>A0AAQ3RAM1_9PEZI</name>
<keyword evidence="2" id="KW-0521">NADP</keyword>
<dbReference type="GO" id="GO:0005737">
    <property type="term" value="C:cytoplasm"/>
    <property type="evidence" value="ECO:0007669"/>
    <property type="project" value="TreeGrafter"/>
</dbReference>
<keyword evidence="4" id="KW-0812">Transmembrane</keyword>
<dbReference type="Proteomes" id="UP001303373">
    <property type="component" value="Chromosome 3"/>
</dbReference>
<dbReference type="InterPro" id="IPR002347">
    <property type="entry name" value="SDR_fam"/>
</dbReference>
<dbReference type="AlphaFoldDB" id="A0AAQ3RAM1"/>
<accession>A0AAQ3RAM1</accession>
<evidence type="ECO:0000313" key="5">
    <source>
        <dbReference type="EMBL" id="WPG99277.1"/>
    </source>
</evidence>
<dbReference type="PROSITE" id="PS00061">
    <property type="entry name" value="ADH_SHORT"/>
    <property type="match status" value="1"/>
</dbReference>
<evidence type="ECO:0000256" key="3">
    <source>
        <dbReference type="ARBA" id="ARBA00023002"/>
    </source>
</evidence>
<evidence type="ECO:0000256" key="1">
    <source>
        <dbReference type="ARBA" id="ARBA00006484"/>
    </source>
</evidence>
<comment type="similarity">
    <text evidence="1">Belongs to the short-chain dehydrogenases/reductases (SDR) family.</text>
</comment>
<evidence type="ECO:0000256" key="4">
    <source>
        <dbReference type="SAM" id="Phobius"/>
    </source>
</evidence>
<feature type="transmembrane region" description="Helical" evidence="4">
    <location>
        <begin position="143"/>
        <end position="163"/>
    </location>
</feature>
<evidence type="ECO:0008006" key="7">
    <source>
        <dbReference type="Google" id="ProtNLM"/>
    </source>
</evidence>
<sequence length="291" mass="31485">MVVGDFSLKGKIAVVTGGGSGINLEFVRLALQSDCRVLVADLRLTRDAEKLVSNSGGKAAFTPCDVSKWSDLESLPARVSKVFGNDAIADVWVAGAGVFEPPWSAFLEDTETENYKQLRINVDHPIKLTRIAMKTSIAANKPAVVLIVASMAGILGVYASPIYCASKHAVVGFTKSMSQADIDENIKIVAICPGLVTTPLWTREEAKPQWEQFSFVADDCLTPQEVAVAMVSLVEDSKYKGGTLLSIAKGLPVAELEHMEATAQGPWSVKTWMDTCYQPIRAVWNNLRPKA</sequence>
<dbReference type="EMBL" id="CP138582">
    <property type="protein sequence ID" value="WPG99277.1"/>
    <property type="molecule type" value="Genomic_DNA"/>
</dbReference>
<dbReference type="GO" id="GO:0016616">
    <property type="term" value="F:oxidoreductase activity, acting on the CH-OH group of donors, NAD or NADP as acceptor"/>
    <property type="evidence" value="ECO:0007669"/>
    <property type="project" value="TreeGrafter"/>
</dbReference>
<protein>
    <recommendedName>
        <fullName evidence="7">NAD(P)-binding protein</fullName>
    </recommendedName>
</protein>
<dbReference type="InterPro" id="IPR036291">
    <property type="entry name" value="NAD(P)-bd_dom_sf"/>
</dbReference>
<proteinExistence type="inferred from homology"/>
<dbReference type="PANTHER" id="PTHR44229:SF4">
    <property type="entry name" value="15-HYDROXYPROSTAGLANDIN DEHYDROGENASE [NAD(+)]"/>
    <property type="match status" value="1"/>
</dbReference>
<dbReference type="PANTHER" id="PTHR44229">
    <property type="entry name" value="15-HYDROXYPROSTAGLANDIN DEHYDROGENASE [NAD(+)]"/>
    <property type="match status" value="1"/>
</dbReference>
<keyword evidence="3" id="KW-0560">Oxidoreductase</keyword>
<keyword evidence="4" id="KW-0472">Membrane</keyword>
<gene>
    <name evidence="5" type="ORF">R9X50_00209000</name>
</gene>
<dbReference type="Gene3D" id="3.40.50.720">
    <property type="entry name" value="NAD(P)-binding Rossmann-like Domain"/>
    <property type="match status" value="1"/>
</dbReference>
<dbReference type="Pfam" id="PF00106">
    <property type="entry name" value="adh_short"/>
    <property type="match status" value="1"/>
</dbReference>
<dbReference type="InterPro" id="IPR020904">
    <property type="entry name" value="Sc_DH/Rdtase_CS"/>
</dbReference>
<reference evidence="5 6" key="1">
    <citation type="submission" date="2023-11" db="EMBL/GenBank/DDBJ databases">
        <title>An acidophilic fungus is an integral part of prey digestion in a carnivorous sundew plant.</title>
        <authorList>
            <person name="Tsai I.J."/>
        </authorList>
    </citation>
    <scope>NUCLEOTIDE SEQUENCE [LARGE SCALE GENOMIC DNA]</scope>
    <source>
        <strain evidence="5">169a</strain>
    </source>
</reference>
<keyword evidence="6" id="KW-1185">Reference proteome</keyword>
<dbReference type="SUPFAM" id="SSF51735">
    <property type="entry name" value="NAD(P)-binding Rossmann-fold domains"/>
    <property type="match status" value="1"/>
</dbReference>
<dbReference type="PRINTS" id="PR00081">
    <property type="entry name" value="GDHRDH"/>
</dbReference>
<keyword evidence="4" id="KW-1133">Transmembrane helix</keyword>
<evidence type="ECO:0000256" key="2">
    <source>
        <dbReference type="ARBA" id="ARBA00022857"/>
    </source>
</evidence>
<evidence type="ECO:0000313" key="6">
    <source>
        <dbReference type="Proteomes" id="UP001303373"/>
    </source>
</evidence>
<organism evidence="5 6">
    <name type="scientific">Acrodontium crateriforme</name>
    <dbReference type="NCBI Taxonomy" id="150365"/>
    <lineage>
        <taxon>Eukaryota</taxon>
        <taxon>Fungi</taxon>
        <taxon>Dikarya</taxon>
        <taxon>Ascomycota</taxon>
        <taxon>Pezizomycotina</taxon>
        <taxon>Dothideomycetes</taxon>
        <taxon>Dothideomycetidae</taxon>
        <taxon>Mycosphaerellales</taxon>
        <taxon>Teratosphaeriaceae</taxon>
        <taxon>Acrodontium</taxon>
    </lineage>
</organism>